<keyword evidence="1" id="KW-0732">Signal</keyword>
<organism evidence="2 3">
    <name type="scientific">Sungkyunkwania multivorans</name>
    <dbReference type="NCBI Taxonomy" id="1173618"/>
    <lineage>
        <taxon>Bacteria</taxon>
        <taxon>Pseudomonadati</taxon>
        <taxon>Bacteroidota</taxon>
        <taxon>Flavobacteriia</taxon>
        <taxon>Flavobacteriales</taxon>
        <taxon>Flavobacteriaceae</taxon>
        <taxon>Sungkyunkwania</taxon>
    </lineage>
</organism>
<accession>A0ABW3CSJ4</accession>
<gene>
    <name evidence="2" type="ORF">ACFQ1M_00880</name>
</gene>
<proteinExistence type="predicted"/>
<comment type="caution">
    <text evidence="2">The sequence shown here is derived from an EMBL/GenBank/DDBJ whole genome shotgun (WGS) entry which is preliminary data.</text>
</comment>
<evidence type="ECO:0000313" key="3">
    <source>
        <dbReference type="Proteomes" id="UP001596978"/>
    </source>
</evidence>
<keyword evidence="3" id="KW-1185">Reference proteome</keyword>
<protein>
    <recommendedName>
        <fullName evidence="4">Lipocalin-like domain-containing protein</fullName>
    </recommendedName>
</protein>
<dbReference type="PROSITE" id="PS51257">
    <property type="entry name" value="PROKAR_LIPOPROTEIN"/>
    <property type="match status" value="1"/>
</dbReference>
<evidence type="ECO:0000313" key="2">
    <source>
        <dbReference type="EMBL" id="MFD0860744.1"/>
    </source>
</evidence>
<dbReference type="Proteomes" id="UP001596978">
    <property type="component" value="Unassembled WGS sequence"/>
</dbReference>
<dbReference type="RefSeq" id="WP_386402511.1">
    <property type="nucleotide sequence ID" value="NZ_JBHTJH010000001.1"/>
</dbReference>
<evidence type="ECO:0000256" key="1">
    <source>
        <dbReference type="SAM" id="SignalP"/>
    </source>
</evidence>
<reference evidence="3" key="1">
    <citation type="journal article" date="2019" name="Int. J. Syst. Evol. Microbiol.">
        <title>The Global Catalogue of Microorganisms (GCM) 10K type strain sequencing project: providing services to taxonomists for standard genome sequencing and annotation.</title>
        <authorList>
            <consortium name="The Broad Institute Genomics Platform"/>
            <consortium name="The Broad Institute Genome Sequencing Center for Infectious Disease"/>
            <person name="Wu L."/>
            <person name="Ma J."/>
        </authorList>
    </citation>
    <scope>NUCLEOTIDE SEQUENCE [LARGE SCALE GENOMIC DNA]</scope>
    <source>
        <strain evidence="3">CCUG 62952</strain>
    </source>
</reference>
<dbReference type="EMBL" id="JBHTJH010000001">
    <property type="protein sequence ID" value="MFD0860744.1"/>
    <property type="molecule type" value="Genomic_DNA"/>
</dbReference>
<evidence type="ECO:0008006" key="4">
    <source>
        <dbReference type="Google" id="ProtNLM"/>
    </source>
</evidence>
<feature type="signal peptide" evidence="1">
    <location>
        <begin position="1"/>
        <end position="21"/>
    </location>
</feature>
<feature type="chain" id="PRO_5047462196" description="Lipocalin-like domain-containing protein" evidence="1">
    <location>
        <begin position="22"/>
        <end position="160"/>
    </location>
</feature>
<name>A0ABW3CSJ4_9FLAO</name>
<sequence length="160" mass="17799">MKIFSKSMAAMLLFIMAASCSDPEDISVIEQLATADENIEKGGDTVNTESIIDFMTSSPWIVTFYGEIETDSQNSLEGHTFNFKGDNTVLVSSMSTEETGLWFARKDKRGMIVNISFAKSSNLHIIQGDWVVSGGQKNLMELKKTDPVTLITTMIRFERP</sequence>